<keyword evidence="9" id="KW-1185">Reference proteome</keyword>
<comment type="subcellular location">
    <subcellularLocation>
        <location evidence="1">Cell inner membrane</location>
    </subcellularLocation>
</comment>
<dbReference type="Proteomes" id="UP000781958">
    <property type="component" value="Unassembled WGS sequence"/>
</dbReference>
<dbReference type="Gene3D" id="3.90.550.10">
    <property type="entry name" value="Spore Coat Polysaccharide Biosynthesis Protein SpsA, Chain A"/>
    <property type="match status" value="1"/>
</dbReference>
<dbReference type="Pfam" id="PF03279">
    <property type="entry name" value="Lip_A_acyltrans"/>
    <property type="match status" value="1"/>
</dbReference>
<evidence type="ECO:0000259" key="7">
    <source>
        <dbReference type="Pfam" id="PF00535"/>
    </source>
</evidence>
<feature type="domain" description="Glycosyltransferase 2-like" evidence="7">
    <location>
        <begin position="9"/>
        <end position="124"/>
    </location>
</feature>
<keyword evidence="6 8" id="KW-0012">Acyltransferase</keyword>
<dbReference type="InterPro" id="IPR029044">
    <property type="entry name" value="Nucleotide-diphossugar_trans"/>
</dbReference>
<evidence type="ECO:0000313" key="8">
    <source>
        <dbReference type="EMBL" id="MBP2292048.1"/>
    </source>
</evidence>
<dbReference type="PANTHER" id="PTHR10859">
    <property type="entry name" value="GLYCOSYL TRANSFERASE"/>
    <property type="match status" value="1"/>
</dbReference>
<evidence type="ECO:0000256" key="1">
    <source>
        <dbReference type="ARBA" id="ARBA00004533"/>
    </source>
</evidence>
<gene>
    <name evidence="8" type="ORF">J2851_001809</name>
</gene>
<dbReference type="PANTHER" id="PTHR10859:SF91">
    <property type="entry name" value="DOLICHYL-PHOSPHATE BETA-GLUCOSYLTRANSFERASE"/>
    <property type="match status" value="1"/>
</dbReference>
<dbReference type="CDD" id="cd04179">
    <property type="entry name" value="DPM_DPG-synthase_like"/>
    <property type="match status" value="1"/>
</dbReference>
<evidence type="ECO:0000256" key="5">
    <source>
        <dbReference type="ARBA" id="ARBA00023136"/>
    </source>
</evidence>
<dbReference type="InterPro" id="IPR004960">
    <property type="entry name" value="LipA_acyltrans"/>
</dbReference>
<evidence type="ECO:0000256" key="4">
    <source>
        <dbReference type="ARBA" id="ARBA00022679"/>
    </source>
</evidence>
<dbReference type="RefSeq" id="WP_209765858.1">
    <property type="nucleotide sequence ID" value="NZ_JAGINP010000005.1"/>
</dbReference>
<keyword evidence="5" id="KW-0472">Membrane</keyword>
<dbReference type="Pfam" id="PF00535">
    <property type="entry name" value="Glycos_transf_2"/>
    <property type="match status" value="1"/>
</dbReference>
<protein>
    <submittedName>
        <fullName evidence="8">LPLAT superfamily acyltransferase</fullName>
    </submittedName>
</protein>
<sequence>MTAPFRPCAIVPSHNHWRAVGAAVAGLRAQGLPVFVIDDGSGEPARAALAALHDPAGGVTVRRLELNQGKGGAVMEGFRMALAGGFTHAAQVDADGQHDPDAVPGLLDLARRNPDALVTGVPVYDATIPRGRAIGRWVTHVWVWVETLSLRIRDSMCGFRVYPLAAVERLLASGERIGRRMDFDTEVMVRLFWRGTPVAELPVRVTYPPDNTSNFDLLRDNVRISLMHTRLVVSMLLRLPGILRNRPRRVGRSSHWAGLAERGMGWGLRFCAAAYRLLGRRACLAVIAPVILYFYLTGAEQRRASAAFLTRAFAARGEGRRPTWRDGFRHFLSFAGRALDSFAGWTGRLGPEVVVPGETDALREAAGRERGALFIVAHLGNVDLSRAVLDAATRRRLLVLVHTRHAENYNRLLRDWNPEAAVNTLQVTEVGPETAIALKERVEQGQWVVIAGDRVPVQSRGRVSLVPFLGEPAPFSQGPYILAALLDCPVYLLFCRREGDRHRLDAEKLAERVVLPRGKREEALAGYAAAFAGRLEHHALADPYQWFNFFDFWARPEGSKAS</sequence>
<evidence type="ECO:0000256" key="2">
    <source>
        <dbReference type="ARBA" id="ARBA00022475"/>
    </source>
</evidence>
<dbReference type="GO" id="GO:0016746">
    <property type="term" value="F:acyltransferase activity"/>
    <property type="evidence" value="ECO:0007669"/>
    <property type="project" value="UniProtKB-KW"/>
</dbReference>
<proteinExistence type="predicted"/>
<keyword evidence="3" id="KW-0997">Cell inner membrane</keyword>
<evidence type="ECO:0000256" key="3">
    <source>
        <dbReference type="ARBA" id="ARBA00022519"/>
    </source>
</evidence>
<keyword evidence="2" id="KW-1003">Cell membrane</keyword>
<name>A0ABS4SHK2_9PROT</name>
<accession>A0ABS4SHK2</accession>
<organism evidence="8 9">
    <name type="scientific">Azospirillum rugosum</name>
    <dbReference type="NCBI Taxonomy" id="416170"/>
    <lineage>
        <taxon>Bacteria</taxon>
        <taxon>Pseudomonadati</taxon>
        <taxon>Pseudomonadota</taxon>
        <taxon>Alphaproteobacteria</taxon>
        <taxon>Rhodospirillales</taxon>
        <taxon>Azospirillaceae</taxon>
        <taxon>Azospirillum</taxon>
    </lineage>
</organism>
<dbReference type="EMBL" id="JAGINP010000005">
    <property type="protein sequence ID" value="MBP2292048.1"/>
    <property type="molecule type" value="Genomic_DNA"/>
</dbReference>
<evidence type="ECO:0000313" key="9">
    <source>
        <dbReference type="Proteomes" id="UP000781958"/>
    </source>
</evidence>
<comment type="caution">
    <text evidence="8">The sequence shown here is derived from an EMBL/GenBank/DDBJ whole genome shotgun (WGS) entry which is preliminary data.</text>
</comment>
<reference evidence="8 9" key="1">
    <citation type="submission" date="2021-03" db="EMBL/GenBank/DDBJ databases">
        <title>Genomic Encyclopedia of Type Strains, Phase III (KMG-III): the genomes of soil and plant-associated and newly described type strains.</title>
        <authorList>
            <person name="Whitman W."/>
        </authorList>
    </citation>
    <scope>NUCLEOTIDE SEQUENCE [LARGE SCALE GENOMIC DNA]</scope>
    <source>
        <strain evidence="8 9">IMMIB AFH-6</strain>
    </source>
</reference>
<keyword evidence="4" id="KW-0808">Transferase</keyword>
<dbReference type="SUPFAM" id="SSF53448">
    <property type="entry name" value="Nucleotide-diphospho-sugar transferases"/>
    <property type="match status" value="1"/>
</dbReference>
<evidence type="ECO:0000256" key="6">
    <source>
        <dbReference type="ARBA" id="ARBA00023315"/>
    </source>
</evidence>
<dbReference type="CDD" id="cd07984">
    <property type="entry name" value="LPLAT_LABLAT-like"/>
    <property type="match status" value="1"/>
</dbReference>
<dbReference type="InterPro" id="IPR001173">
    <property type="entry name" value="Glyco_trans_2-like"/>
</dbReference>